<evidence type="ECO:0000313" key="3">
    <source>
        <dbReference type="Proteomes" id="UP000317881"/>
    </source>
</evidence>
<dbReference type="RefSeq" id="WP_218037115.1">
    <property type="nucleotide sequence ID" value="NZ_BJND01000055.1"/>
</dbReference>
<sequence>MDQPTYTMPVAPEPGPPPRPRRYDPLAVALGNASLLGVGYLLIGRRKLAVTAALGTVVLVSALASTAAWGYEIAALVWWVAVIAHGWFLASRGTPRVSARGQRIVAVCVTLPVLLAVGLLRYDATRIGQSVSEARDEGDCAGVFAAQDKVWAGHRIADAPLSARGDEVVEDCRRLGTAEVLLDSGLRSNTEALEQGFDILGSVLREPGNEQTVRTVLDGFLDGLPTNSPCGTVKITDWLREREPTRNQLDRSADTASRVAPGALVACGDNLMKGSDWETAKARYRQLLDEYPEDNLGNRARAGITKATQAIELDNVRSLLSGTEDEQPEYCSQPAKYSAAKPMGKGTNRALYYGNTEYTNQLPGNWKAGDAENAVAIVCVGETDFGSSVETCPYQARDSGAVSYVTFHKIAIPVRVYELRTGKLVSKRTIQISGSSCPSIITYYTYGTDDTPPTNRYVTESKSDVRNAFRPLVSR</sequence>
<name>A0A4Y3VSK8_9ACTN</name>
<organism evidence="2 3">
    <name type="scientific">Streptomyces spinoverrucosus</name>
    <dbReference type="NCBI Taxonomy" id="284043"/>
    <lineage>
        <taxon>Bacteria</taxon>
        <taxon>Bacillati</taxon>
        <taxon>Actinomycetota</taxon>
        <taxon>Actinomycetes</taxon>
        <taxon>Kitasatosporales</taxon>
        <taxon>Streptomycetaceae</taxon>
        <taxon>Streptomyces</taxon>
    </lineage>
</organism>
<dbReference type="AlphaFoldDB" id="A0A4Y3VSK8"/>
<reference evidence="2 3" key="1">
    <citation type="submission" date="2019-06" db="EMBL/GenBank/DDBJ databases">
        <title>Whole genome shotgun sequence of Streptomyces spinoverrucosus NBRC 14228.</title>
        <authorList>
            <person name="Hosoyama A."/>
            <person name="Uohara A."/>
            <person name="Ohji S."/>
            <person name="Ichikawa N."/>
        </authorList>
    </citation>
    <scope>NUCLEOTIDE SEQUENCE [LARGE SCALE GENOMIC DNA]</scope>
    <source>
        <strain evidence="2 3">NBRC 14228</strain>
    </source>
</reference>
<accession>A0A4Y3VSK8</accession>
<protein>
    <submittedName>
        <fullName evidence="2">Uncharacterized protein</fullName>
    </submittedName>
</protein>
<keyword evidence="1" id="KW-0812">Transmembrane</keyword>
<evidence type="ECO:0000256" key="1">
    <source>
        <dbReference type="SAM" id="Phobius"/>
    </source>
</evidence>
<dbReference type="Proteomes" id="UP000317881">
    <property type="component" value="Unassembled WGS sequence"/>
</dbReference>
<feature type="transmembrane region" description="Helical" evidence="1">
    <location>
        <begin position="103"/>
        <end position="122"/>
    </location>
</feature>
<keyword evidence="1" id="KW-0472">Membrane</keyword>
<keyword evidence="1" id="KW-1133">Transmembrane helix</keyword>
<proteinExistence type="predicted"/>
<evidence type="ECO:0000313" key="2">
    <source>
        <dbReference type="EMBL" id="GEC08640.1"/>
    </source>
</evidence>
<dbReference type="EMBL" id="BJND01000055">
    <property type="protein sequence ID" value="GEC08640.1"/>
    <property type="molecule type" value="Genomic_DNA"/>
</dbReference>
<comment type="caution">
    <text evidence="2">The sequence shown here is derived from an EMBL/GenBank/DDBJ whole genome shotgun (WGS) entry which is preliminary data.</text>
</comment>
<feature type="transmembrane region" description="Helical" evidence="1">
    <location>
        <begin position="26"/>
        <end position="43"/>
    </location>
</feature>
<feature type="transmembrane region" description="Helical" evidence="1">
    <location>
        <begin position="48"/>
        <end position="67"/>
    </location>
</feature>
<gene>
    <name evidence="2" type="ORF">SSP24_62950</name>
</gene>
<keyword evidence="3" id="KW-1185">Reference proteome</keyword>
<feature type="transmembrane region" description="Helical" evidence="1">
    <location>
        <begin position="73"/>
        <end position="91"/>
    </location>
</feature>